<name>A0A183Q5T6_9TREM</name>
<evidence type="ECO:0000313" key="2">
    <source>
        <dbReference type="Proteomes" id="UP000269396"/>
    </source>
</evidence>
<accession>A0A183Q5T6</accession>
<protein>
    <submittedName>
        <fullName evidence="1">Uncharacterized protein</fullName>
    </submittedName>
</protein>
<evidence type="ECO:0000313" key="1">
    <source>
        <dbReference type="EMBL" id="VDP86128.1"/>
    </source>
</evidence>
<dbReference type="Proteomes" id="UP000269396">
    <property type="component" value="Unassembled WGS sequence"/>
</dbReference>
<reference evidence="1 2" key="1">
    <citation type="submission" date="2018-11" db="EMBL/GenBank/DDBJ databases">
        <authorList>
            <consortium name="Pathogen Informatics"/>
        </authorList>
    </citation>
    <scope>NUCLEOTIDE SEQUENCE [LARGE SCALE GENOMIC DNA]</scope>
    <source>
        <strain>Denwood</strain>
        <strain evidence="2">Zambia</strain>
    </source>
</reference>
<sequence>MIISTDIYYYDTTTQTSQLIPIPIRNTAVIDKSGNFPNVITSSDQNSLNEALALGNTASAVSIEAAIQDKWELTRRLFMVDNFSGKTSTISKGENCYKFFFT</sequence>
<gene>
    <name evidence="1" type="ORF">SMTD_LOCUS21971</name>
</gene>
<dbReference type="STRING" id="31246.A0A183Q5T6"/>
<dbReference type="AlphaFoldDB" id="A0A183Q5T6"/>
<keyword evidence="2" id="KW-1185">Reference proteome</keyword>
<organism evidence="1 2">
    <name type="scientific">Schistosoma mattheei</name>
    <dbReference type="NCBI Taxonomy" id="31246"/>
    <lineage>
        <taxon>Eukaryota</taxon>
        <taxon>Metazoa</taxon>
        <taxon>Spiralia</taxon>
        <taxon>Lophotrochozoa</taxon>
        <taxon>Platyhelminthes</taxon>
        <taxon>Trematoda</taxon>
        <taxon>Digenea</taxon>
        <taxon>Strigeidida</taxon>
        <taxon>Schistosomatoidea</taxon>
        <taxon>Schistosomatidae</taxon>
        <taxon>Schistosoma</taxon>
    </lineage>
</organism>
<dbReference type="EMBL" id="UZAL01049245">
    <property type="protein sequence ID" value="VDP86128.1"/>
    <property type="molecule type" value="Genomic_DNA"/>
</dbReference>
<proteinExistence type="predicted"/>